<dbReference type="eggNOG" id="COG3384">
    <property type="taxonomic scope" value="Bacteria"/>
</dbReference>
<dbReference type="PANTHER" id="PTHR30096">
    <property type="entry name" value="4,5-DOPA DIOXYGENASE EXTRADIOL-LIKE PROTEIN"/>
    <property type="match status" value="1"/>
</dbReference>
<keyword evidence="5" id="KW-0560">Oxidoreductase</keyword>
<gene>
    <name evidence="7" type="ordered locus">Acid_7090</name>
</gene>
<evidence type="ECO:0000256" key="4">
    <source>
        <dbReference type="ARBA" id="ARBA00022833"/>
    </source>
</evidence>
<dbReference type="CDD" id="cd07363">
    <property type="entry name" value="45_DOPA_Dioxygenase"/>
    <property type="match status" value="1"/>
</dbReference>
<dbReference type="EMBL" id="CP000473">
    <property type="protein sequence ID" value="ABJ88003.1"/>
    <property type="molecule type" value="Genomic_DNA"/>
</dbReference>
<reference evidence="7" key="1">
    <citation type="submission" date="2006-10" db="EMBL/GenBank/DDBJ databases">
        <title>Complete sequence of Solibacter usitatus Ellin6076.</title>
        <authorList>
            <consortium name="US DOE Joint Genome Institute"/>
            <person name="Copeland A."/>
            <person name="Lucas S."/>
            <person name="Lapidus A."/>
            <person name="Barry K."/>
            <person name="Detter J.C."/>
            <person name="Glavina del Rio T."/>
            <person name="Hammon N."/>
            <person name="Israni S."/>
            <person name="Dalin E."/>
            <person name="Tice H."/>
            <person name="Pitluck S."/>
            <person name="Thompson L.S."/>
            <person name="Brettin T."/>
            <person name="Bruce D."/>
            <person name="Han C."/>
            <person name="Tapia R."/>
            <person name="Gilna P."/>
            <person name="Schmutz J."/>
            <person name="Larimer F."/>
            <person name="Land M."/>
            <person name="Hauser L."/>
            <person name="Kyrpides N."/>
            <person name="Mikhailova N."/>
            <person name="Janssen P.H."/>
            <person name="Kuske C.R."/>
            <person name="Richardson P."/>
        </authorList>
    </citation>
    <scope>NUCLEOTIDE SEQUENCE</scope>
    <source>
        <strain evidence="7">Ellin6076</strain>
    </source>
</reference>
<feature type="domain" description="Extradiol ring-cleavage dioxygenase class III enzyme subunit B" evidence="6">
    <location>
        <begin position="35"/>
        <end position="240"/>
    </location>
</feature>
<name>Q01QR7_SOLUE</name>
<dbReference type="InterPro" id="IPR014436">
    <property type="entry name" value="Extradiol_dOase_DODA"/>
</dbReference>
<evidence type="ECO:0000256" key="5">
    <source>
        <dbReference type="ARBA" id="ARBA00023002"/>
    </source>
</evidence>
<comment type="cofactor">
    <cofactor evidence="1">
        <name>Zn(2+)</name>
        <dbReference type="ChEBI" id="CHEBI:29105"/>
    </cofactor>
</comment>
<protein>
    <submittedName>
        <fullName evidence="7">Extradiol ring-cleavage dioxygenase, class III enzyme, subunit B</fullName>
    </submittedName>
</protein>
<dbReference type="GO" id="GO:0008198">
    <property type="term" value="F:ferrous iron binding"/>
    <property type="evidence" value="ECO:0007669"/>
    <property type="project" value="InterPro"/>
</dbReference>
<dbReference type="OrthoDB" id="9790889at2"/>
<sequence length="258" mass="28573" precursor="true">MRTPVAFLAHGSPMSALGGDAHAAALHAFGQKHSDLRAILLISAHWQVSRPLRVTAWESMPLVYDFYGFPNELYGIQYPAPGDPGLAARIAATLRAEDQDATFDSERGLDHGAWVPARLAWPEARIPVLQLSMPFLSPQELFQLGRALRPLRDENILVAGTGGIVHNLSRVRPDKNAPVDSWAVEFDSWVAEQVQNRALEKLLDYRRTAPHARLSVPTTEHFDPLFITLGAAWPDEKIETIYTGFHHGNISMRSFAAA</sequence>
<evidence type="ECO:0000256" key="3">
    <source>
        <dbReference type="ARBA" id="ARBA00022723"/>
    </source>
</evidence>
<keyword evidence="3" id="KW-0479">Metal-binding</keyword>
<dbReference type="GO" id="GO:0008270">
    <property type="term" value="F:zinc ion binding"/>
    <property type="evidence" value="ECO:0007669"/>
    <property type="project" value="InterPro"/>
</dbReference>
<dbReference type="STRING" id="234267.Acid_7090"/>
<dbReference type="PANTHER" id="PTHR30096:SF0">
    <property type="entry name" value="4,5-DOPA DIOXYGENASE EXTRADIOL-LIKE PROTEIN"/>
    <property type="match status" value="1"/>
</dbReference>
<comment type="similarity">
    <text evidence="2">Belongs to the DODA-type extradiol aromatic ring-opening dioxygenase family.</text>
</comment>
<evidence type="ECO:0000259" key="6">
    <source>
        <dbReference type="Pfam" id="PF02900"/>
    </source>
</evidence>
<dbReference type="HOGENOM" id="CLU_046582_2_1_0"/>
<proteinExistence type="inferred from homology"/>
<dbReference type="InterPro" id="IPR004183">
    <property type="entry name" value="Xdiol_dOase_suB"/>
</dbReference>
<accession>Q01QR7</accession>
<keyword evidence="4" id="KW-0862">Zinc</keyword>
<keyword evidence="7" id="KW-0223">Dioxygenase</keyword>
<organism evidence="7">
    <name type="scientific">Solibacter usitatus (strain Ellin6076)</name>
    <dbReference type="NCBI Taxonomy" id="234267"/>
    <lineage>
        <taxon>Bacteria</taxon>
        <taxon>Pseudomonadati</taxon>
        <taxon>Acidobacteriota</taxon>
        <taxon>Terriglobia</taxon>
        <taxon>Bryobacterales</taxon>
        <taxon>Solibacteraceae</taxon>
        <taxon>Candidatus Solibacter</taxon>
    </lineage>
</organism>
<dbReference type="AlphaFoldDB" id="Q01QR7"/>
<dbReference type="GO" id="GO:0016702">
    <property type="term" value="F:oxidoreductase activity, acting on single donors with incorporation of molecular oxygen, incorporation of two atoms of oxygen"/>
    <property type="evidence" value="ECO:0007669"/>
    <property type="project" value="UniProtKB-ARBA"/>
</dbReference>
<dbReference type="Pfam" id="PF02900">
    <property type="entry name" value="LigB"/>
    <property type="match status" value="1"/>
</dbReference>
<evidence type="ECO:0000256" key="2">
    <source>
        <dbReference type="ARBA" id="ARBA00007581"/>
    </source>
</evidence>
<evidence type="ECO:0000313" key="7">
    <source>
        <dbReference type="EMBL" id="ABJ88003.1"/>
    </source>
</evidence>
<dbReference type="FunCoup" id="Q01QR7">
    <property type="interactions" value="240"/>
</dbReference>
<dbReference type="SUPFAM" id="SSF53213">
    <property type="entry name" value="LigB-like"/>
    <property type="match status" value="1"/>
</dbReference>
<dbReference type="PIRSF" id="PIRSF006157">
    <property type="entry name" value="Doxgns_DODA"/>
    <property type="match status" value="1"/>
</dbReference>
<evidence type="ECO:0000256" key="1">
    <source>
        <dbReference type="ARBA" id="ARBA00001947"/>
    </source>
</evidence>
<dbReference type="Gene3D" id="3.40.830.10">
    <property type="entry name" value="LigB-like"/>
    <property type="match status" value="1"/>
</dbReference>
<dbReference type="KEGG" id="sus:Acid_7090"/>
<dbReference type="InParanoid" id="Q01QR7"/>